<proteinExistence type="predicted"/>
<dbReference type="OrthoDB" id="118220at2759"/>
<gene>
    <name evidence="1" type="ORF">CCR75_008928</name>
</gene>
<dbReference type="Proteomes" id="UP000294530">
    <property type="component" value="Unassembled WGS sequence"/>
</dbReference>
<accession>A0A976IL43</accession>
<sequence>MVRRDHSGTFSVKHGLPRIVLTKENLSLGSSGSNDASDIKTSAAKVVTPTEKRAPKLLCSTKEEKLGCENFNLVTSEGQLEARRRKRKRNNSSASGDISQASAKMLFECSCQLLKTQSLEYDVRARELANRCTMQAKKIKDWETRVHNLKRELKEYADEWTPTKSASGATIEENAATLKASTEQVAAAASIGGINSSLSPAVSVAEAKLRKELHKRTQKINDFYRIVPGFIKSLD</sequence>
<dbReference type="GeneID" id="94352646"/>
<evidence type="ECO:0000313" key="2">
    <source>
        <dbReference type="Proteomes" id="UP000294530"/>
    </source>
</evidence>
<comment type="caution">
    <text evidence="1">The sequence shown here is derived from an EMBL/GenBank/DDBJ whole genome shotgun (WGS) entry which is preliminary data.</text>
</comment>
<name>A0A976IL43_BRELC</name>
<dbReference type="AlphaFoldDB" id="A0A976IL43"/>
<dbReference type="KEGG" id="blac:94352646"/>
<dbReference type="RefSeq" id="XP_067823221.1">
    <property type="nucleotide sequence ID" value="XM_067966975.1"/>
</dbReference>
<reference evidence="1 2" key="1">
    <citation type="journal article" date="2021" name="Genome Biol.">
        <title>AFLAP: assembly-free linkage analysis pipeline using k-mers from genome sequencing data.</title>
        <authorList>
            <person name="Fletcher K."/>
            <person name="Zhang L."/>
            <person name="Gil J."/>
            <person name="Han R."/>
            <person name="Cavanaugh K."/>
            <person name="Michelmore R."/>
        </authorList>
    </citation>
    <scope>NUCLEOTIDE SEQUENCE [LARGE SCALE GENOMIC DNA]</scope>
    <source>
        <strain evidence="1 2">SF5</strain>
    </source>
</reference>
<organism evidence="1 2">
    <name type="scientific">Bremia lactucae</name>
    <name type="common">Lettuce downy mildew</name>
    <dbReference type="NCBI Taxonomy" id="4779"/>
    <lineage>
        <taxon>Eukaryota</taxon>
        <taxon>Sar</taxon>
        <taxon>Stramenopiles</taxon>
        <taxon>Oomycota</taxon>
        <taxon>Peronosporomycetes</taxon>
        <taxon>Peronosporales</taxon>
        <taxon>Peronosporaceae</taxon>
        <taxon>Bremia</taxon>
    </lineage>
</organism>
<keyword evidence="2" id="KW-1185">Reference proteome</keyword>
<protein>
    <submittedName>
        <fullName evidence="1">Uncharacterized protein</fullName>
    </submittedName>
</protein>
<dbReference type="EMBL" id="SHOA02000018">
    <property type="protein sequence ID" value="TDH73723.1"/>
    <property type="molecule type" value="Genomic_DNA"/>
</dbReference>
<evidence type="ECO:0000313" key="1">
    <source>
        <dbReference type="EMBL" id="TDH73723.1"/>
    </source>
</evidence>